<dbReference type="PANTHER" id="PTHR31394">
    <property type="entry name" value="TRANSMEMBRANE PROTEIN 199"/>
    <property type="match status" value="1"/>
</dbReference>
<feature type="compositionally biased region" description="Basic and acidic residues" evidence="6">
    <location>
        <begin position="210"/>
        <end position="221"/>
    </location>
</feature>
<dbReference type="EMBL" id="BRXW01000202">
    <property type="protein sequence ID" value="GMI13897.1"/>
    <property type="molecule type" value="Genomic_DNA"/>
</dbReference>
<proteinExistence type="predicted"/>
<keyword evidence="4 7" id="KW-1133">Transmembrane helix</keyword>
<comment type="caution">
    <text evidence="8">The sequence shown here is derived from an EMBL/GenBank/DDBJ whole genome shotgun (WGS) entry which is preliminary data.</text>
</comment>
<evidence type="ECO:0000313" key="9">
    <source>
        <dbReference type="Proteomes" id="UP001165122"/>
    </source>
</evidence>
<evidence type="ECO:0000256" key="5">
    <source>
        <dbReference type="ARBA" id="ARBA00023136"/>
    </source>
</evidence>
<evidence type="ECO:0000256" key="7">
    <source>
        <dbReference type="SAM" id="Phobius"/>
    </source>
</evidence>
<evidence type="ECO:0000256" key="4">
    <source>
        <dbReference type="ARBA" id="ARBA00022989"/>
    </source>
</evidence>
<feature type="transmembrane region" description="Helical" evidence="7">
    <location>
        <begin position="161"/>
        <end position="183"/>
    </location>
</feature>
<dbReference type="InterPro" id="IPR021013">
    <property type="entry name" value="ATPase_Vma12"/>
</dbReference>
<dbReference type="OrthoDB" id="46961at2759"/>
<comment type="subcellular location">
    <subcellularLocation>
        <location evidence="1">Endoplasmic reticulum membrane</location>
        <topology evidence="1">Multi-pass membrane protein</topology>
    </subcellularLocation>
</comment>
<dbReference type="Pfam" id="PF11712">
    <property type="entry name" value="Vma12"/>
    <property type="match status" value="1"/>
</dbReference>
<dbReference type="GO" id="GO:0070072">
    <property type="term" value="P:vacuolar proton-transporting V-type ATPase complex assembly"/>
    <property type="evidence" value="ECO:0007669"/>
    <property type="project" value="InterPro"/>
</dbReference>
<keyword evidence="2 7" id="KW-0812">Transmembrane</keyword>
<reference evidence="9" key="1">
    <citation type="journal article" date="2023" name="Commun. Biol.">
        <title>Genome analysis of Parmales, the sister group of diatoms, reveals the evolutionary specialization of diatoms from phago-mixotrophs to photoautotrophs.</title>
        <authorList>
            <person name="Ban H."/>
            <person name="Sato S."/>
            <person name="Yoshikawa S."/>
            <person name="Yamada K."/>
            <person name="Nakamura Y."/>
            <person name="Ichinomiya M."/>
            <person name="Sato N."/>
            <person name="Blanc-Mathieu R."/>
            <person name="Endo H."/>
            <person name="Kuwata A."/>
            <person name="Ogata H."/>
        </authorList>
    </citation>
    <scope>NUCLEOTIDE SEQUENCE [LARGE SCALE GENOMIC DNA]</scope>
    <source>
        <strain evidence="9">NIES 3700</strain>
    </source>
</reference>
<evidence type="ECO:0000256" key="6">
    <source>
        <dbReference type="SAM" id="MobiDB-lite"/>
    </source>
</evidence>
<dbReference type="GO" id="GO:0005789">
    <property type="term" value="C:endoplasmic reticulum membrane"/>
    <property type="evidence" value="ECO:0007669"/>
    <property type="project" value="UniProtKB-SubCell"/>
</dbReference>
<evidence type="ECO:0000313" key="8">
    <source>
        <dbReference type="EMBL" id="GMI13897.1"/>
    </source>
</evidence>
<keyword evidence="9" id="KW-1185">Reference proteome</keyword>
<feature type="region of interest" description="Disordered" evidence="6">
    <location>
        <begin position="195"/>
        <end position="221"/>
    </location>
</feature>
<gene>
    <name evidence="8" type="ORF">TrLO_g14625</name>
</gene>
<feature type="transmembrane region" description="Helical" evidence="7">
    <location>
        <begin position="129"/>
        <end position="149"/>
    </location>
</feature>
<organism evidence="8 9">
    <name type="scientific">Triparma laevis f. longispina</name>
    <dbReference type="NCBI Taxonomy" id="1714387"/>
    <lineage>
        <taxon>Eukaryota</taxon>
        <taxon>Sar</taxon>
        <taxon>Stramenopiles</taxon>
        <taxon>Ochrophyta</taxon>
        <taxon>Bolidophyceae</taxon>
        <taxon>Parmales</taxon>
        <taxon>Triparmaceae</taxon>
        <taxon>Triparma</taxon>
    </lineage>
</organism>
<evidence type="ECO:0000256" key="1">
    <source>
        <dbReference type="ARBA" id="ARBA00004477"/>
    </source>
</evidence>
<evidence type="ECO:0000256" key="3">
    <source>
        <dbReference type="ARBA" id="ARBA00022824"/>
    </source>
</evidence>
<keyword evidence="5 7" id="KW-0472">Membrane</keyword>
<protein>
    <submittedName>
        <fullName evidence="8">Uncharacterized protein</fullName>
    </submittedName>
</protein>
<keyword evidence="3" id="KW-0256">Endoplasmic reticulum</keyword>
<name>A0A9W7FJX8_9STRA</name>
<dbReference type="Proteomes" id="UP001165122">
    <property type="component" value="Unassembled WGS sequence"/>
</dbReference>
<sequence>MSSVDFISKPLLSGSKKFLTLYELEELNVRLLKVEGGKEEGDDEEGKRVAKELQKLELYYEDRTPVKPKRTEEEEKKYRARIESLKIKAEQREYAAMTSGLGGGISEALAGHQSEQTSIASEMNKLSSVTAIATNMILAPLTFGFFLYFFVSSRIFDNRTYQILCSIVGGIGMLFVEMTLFVLRSNTLIDHDEKERVKGEGRVRKKINRQRKEKEREGKRD</sequence>
<dbReference type="AlphaFoldDB" id="A0A9W7FJX8"/>
<accession>A0A9W7FJX8</accession>
<dbReference type="PANTHER" id="PTHR31394:SF1">
    <property type="entry name" value="TRANSMEMBRANE PROTEIN 199"/>
    <property type="match status" value="1"/>
</dbReference>
<evidence type="ECO:0000256" key="2">
    <source>
        <dbReference type="ARBA" id="ARBA00022692"/>
    </source>
</evidence>